<evidence type="ECO:0000256" key="1">
    <source>
        <dbReference type="PROSITE-ProRule" id="PRU00325"/>
    </source>
</evidence>
<dbReference type="Proteomes" id="UP001596312">
    <property type="component" value="Unassembled WGS sequence"/>
</dbReference>
<name>A0ABD5UYC5_9EURY</name>
<comment type="caution">
    <text evidence="3">The sequence shown here is derived from an EMBL/GenBank/DDBJ whole genome shotgun (WGS) entry which is preliminary data.</text>
</comment>
<evidence type="ECO:0000313" key="3">
    <source>
        <dbReference type="EMBL" id="MFC6904197.1"/>
    </source>
</evidence>
<gene>
    <name evidence="3" type="ORF">ACFQGH_03170</name>
</gene>
<keyword evidence="1" id="KW-0863">Zinc-finger</keyword>
<sequence>MQTSQSNQKSGLVESADEKTVKRAQWEAFSFELEAPGLVLVTNESHEDGSDHSYLVNIETEVPCACECPAFEYGDRSPCKHMLAVAIREPVLKAAQSRQKPTPMPDGGKDIETCQNGQTGCCGPDGDDLPCFECYQDIH</sequence>
<evidence type="ECO:0000259" key="2">
    <source>
        <dbReference type="PROSITE" id="PS50966"/>
    </source>
</evidence>
<dbReference type="AlphaFoldDB" id="A0ABD5UYC5"/>
<keyword evidence="4" id="KW-1185">Reference proteome</keyword>
<proteinExistence type="predicted"/>
<feature type="domain" description="SWIM-type" evidence="2">
    <location>
        <begin position="54"/>
        <end position="90"/>
    </location>
</feature>
<reference evidence="3 4" key="1">
    <citation type="journal article" date="2019" name="Int. J. Syst. Evol. Microbiol.">
        <title>The Global Catalogue of Microorganisms (GCM) 10K type strain sequencing project: providing services to taxonomists for standard genome sequencing and annotation.</title>
        <authorList>
            <consortium name="The Broad Institute Genomics Platform"/>
            <consortium name="The Broad Institute Genome Sequencing Center for Infectious Disease"/>
            <person name="Wu L."/>
            <person name="Ma J."/>
        </authorList>
    </citation>
    <scope>NUCLEOTIDE SEQUENCE [LARGE SCALE GENOMIC DNA]</scope>
    <source>
        <strain evidence="3 4">CGMCC 1.3240</strain>
    </source>
</reference>
<accession>A0ABD5UYC5</accession>
<dbReference type="EMBL" id="JBHSXQ010000001">
    <property type="protein sequence ID" value="MFC6904197.1"/>
    <property type="molecule type" value="Genomic_DNA"/>
</dbReference>
<keyword evidence="1" id="KW-0479">Metal-binding</keyword>
<evidence type="ECO:0000313" key="4">
    <source>
        <dbReference type="Proteomes" id="UP001596312"/>
    </source>
</evidence>
<dbReference type="GO" id="GO:0008270">
    <property type="term" value="F:zinc ion binding"/>
    <property type="evidence" value="ECO:0007669"/>
    <property type="project" value="UniProtKB-KW"/>
</dbReference>
<protein>
    <submittedName>
        <fullName evidence="3">SWIM zinc finger family protein</fullName>
    </submittedName>
</protein>
<keyword evidence="1" id="KW-0862">Zinc</keyword>
<dbReference type="RefSeq" id="WP_340602707.1">
    <property type="nucleotide sequence ID" value="NZ_JBBMXV010000001.1"/>
</dbReference>
<dbReference type="PROSITE" id="PS50966">
    <property type="entry name" value="ZF_SWIM"/>
    <property type="match status" value="1"/>
</dbReference>
<dbReference type="Pfam" id="PF04434">
    <property type="entry name" value="SWIM"/>
    <property type="match status" value="1"/>
</dbReference>
<organism evidence="3 4">
    <name type="scientific">Halalkalicoccus tibetensis</name>
    <dbReference type="NCBI Taxonomy" id="175632"/>
    <lineage>
        <taxon>Archaea</taxon>
        <taxon>Methanobacteriati</taxon>
        <taxon>Methanobacteriota</taxon>
        <taxon>Stenosarchaea group</taxon>
        <taxon>Halobacteria</taxon>
        <taxon>Halobacteriales</taxon>
        <taxon>Halococcaceae</taxon>
        <taxon>Halalkalicoccus</taxon>
    </lineage>
</organism>
<dbReference type="InterPro" id="IPR007527">
    <property type="entry name" value="Znf_SWIM"/>
</dbReference>